<dbReference type="InterPro" id="IPR033162">
    <property type="entry name" value="TBCD"/>
</dbReference>
<name>A0A7E4W5P1_PANRE</name>
<sequence length="1149" mass="126998">MSKKTALSKEGDEGIIAITPVQLDPSHAKEMFAIARAVPQFVSEKEDGPNVVRFAYLIGLYHADPTLLDKIVVELIEVLMSHVTLPETSGPLSDLSMMGLRLLREVINVSGYKTVIRFLPHEVFVLPKLLSTLEYYASVKITEAETFAVSALLVWFIIVCRNPFDFHTFAASGEVSYPDRILACLNKLRYFYVKYATLTLAETLTRHADNADVLVPAIDSALANLQTVDSTNYNAQIADLALLSGIFKKGKRPELIRYGYDVIDRLTAQTSLKSPNVAARLQTIKLIQRIALVYLKAKPAGWRYRCGVRSLEANLAGTSALPEVSKNLESEDDDVPELAPDVDRLVSTILDTLFLGIIDADNNVRATSAKGIARIASRLPETRADALVTRIFESTFDAPVAEASQWHGGAMAIAELSQRGCILPTRLPAVMAVVDRALQFDDILRTTAINVRDAACYICWAFARGFEKRLLAPLLTALGPKLVAIALFDHSVNVRRAASAAFQENVGRNQGFPDGIRVAATIDYQALGRLKLCYGAVCDKVATSTPYIQPLMSSLVDVYVGHWDEALHYLAADTLRELAKLDPIYAVEAIVPRLAAKLDCREPDEKQGGLVSLGAVLRGLWESDTFDISKVEIASVKAAVPKLAKTFDSAYVSGSKLVLKGIVSFIENYAATAQPLTDEELSAWHAIVDRSLSDVDAEKRVIAQRALQNLMRYYVGAGEQRRAGFLAALERYFPALESKQEEFIRIGAALALGSIPVELLMESTAPDSKELLAQRIVSKLVALEDDKDHAKWFEARVAAFSSVEKIICNVGIQHFDKADLLRRIRTASRDSTRTIRGFVGLYIRHAAIGFLSKLVSIYEHQEPAVFTHEEITSFAQLLVEQCCERIDRMREFAAQQLESLLKAGCFASVPDRDRLVDIFENGDNKWSIDAFQPFAPLLISDAYRENVLRGFVNSIGGTIVWVREKGLSVLGEFFDNHSDKASEFFALLTKMIVETRSTPVECVLPISTLSHTFVDGMFIDVEKDPDSIPEFRALVNTIIKFAYEKNLRVRESCIATLGILLQLNIKSKTFGEVRKTMIRLLKSVLPVIRAKTAEHLYKGITILDVTNGIDLSELGDMPQLLMETDWRGSDFAAAADAISNQFSAINSTA</sequence>
<dbReference type="InterPro" id="IPR016024">
    <property type="entry name" value="ARM-type_fold"/>
</dbReference>
<keyword evidence="3" id="KW-0143">Chaperone</keyword>
<dbReference type="InterPro" id="IPR022577">
    <property type="entry name" value="TBCD_C"/>
</dbReference>
<dbReference type="AlphaFoldDB" id="A0A7E4W5P1"/>
<dbReference type="WBParaSite" id="Pan_g639.t1">
    <property type="protein sequence ID" value="Pan_g639.t1"/>
    <property type="gene ID" value="Pan_g639"/>
</dbReference>
<evidence type="ECO:0000256" key="3">
    <source>
        <dbReference type="ARBA" id="ARBA00023186"/>
    </source>
</evidence>
<dbReference type="Pfam" id="PF23579">
    <property type="entry name" value="ARM_TBCD"/>
    <property type="match status" value="1"/>
</dbReference>
<dbReference type="GO" id="GO:0070830">
    <property type="term" value="P:bicellular tight junction assembly"/>
    <property type="evidence" value="ECO:0007669"/>
    <property type="project" value="TreeGrafter"/>
</dbReference>
<dbReference type="GO" id="GO:0007023">
    <property type="term" value="P:post-chaperonin tubulin folding pathway"/>
    <property type="evidence" value="ECO:0007669"/>
    <property type="project" value="InterPro"/>
</dbReference>
<protein>
    <recommendedName>
        <fullName evidence="2">Tubulin-specific chaperone D</fullName>
    </recommendedName>
</protein>
<dbReference type="SUPFAM" id="SSF48371">
    <property type="entry name" value="ARM repeat"/>
    <property type="match status" value="3"/>
</dbReference>
<comment type="similarity">
    <text evidence="1">Belongs to the TBCD family.</text>
</comment>
<reference evidence="7" key="2">
    <citation type="submission" date="2020-10" db="UniProtKB">
        <authorList>
            <consortium name="WormBaseParasite"/>
        </authorList>
    </citation>
    <scope>IDENTIFICATION</scope>
</reference>
<feature type="domain" description="Tubulin-folding cofactor D ARM repeats" evidence="5">
    <location>
        <begin position="281"/>
        <end position="516"/>
    </location>
</feature>
<keyword evidence="6" id="KW-1185">Reference proteome</keyword>
<proteinExistence type="inferred from homology"/>
<evidence type="ECO:0000256" key="1">
    <source>
        <dbReference type="ARBA" id="ARBA00006853"/>
    </source>
</evidence>
<dbReference type="Proteomes" id="UP000492821">
    <property type="component" value="Unassembled WGS sequence"/>
</dbReference>
<dbReference type="GO" id="GO:0005096">
    <property type="term" value="F:GTPase activator activity"/>
    <property type="evidence" value="ECO:0007669"/>
    <property type="project" value="InterPro"/>
</dbReference>
<dbReference type="GO" id="GO:0007021">
    <property type="term" value="P:tubulin complex assembly"/>
    <property type="evidence" value="ECO:0007669"/>
    <property type="project" value="InterPro"/>
</dbReference>
<dbReference type="Pfam" id="PF12612">
    <property type="entry name" value="TFCD_C"/>
    <property type="match status" value="1"/>
</dbReference>
<evidence type="ECO:0000259" key="4">
    <source>
        <dbReference type="Pfam" id="PF12612"/>
    </source>
</evidence>
<evidence type="ECO:0000256" key="2">
    <source>
        <dbReference type="ARBA" id="ARBA00015003"/>
    </source>
</evidence>
<evidence type="ECO:0000259" key="5">
    <source>
        <dbReference type="Pfam" id="PF25767"/>
    </source>
</evidence>
<dbReference type="InterPro" id="IPR058033">
    <property type="entry name" value="ARM_TBCD_2nd"/>
</dbReference>
<dbReference type="GO" id="GO:0000226">
    <property type="term" value="P:microtubule cytoskeleton organization"/>
    <property type="evidence" value="ECO:0007669"/>
    <property type="project" value="TreeGrafter"/>
</dbReference>
<reference evidence="6" key="1">
    <citation type="journal article" date="2013" name="Genetics">
        <title>The draft genome and transcriptome of Panagrellus redivivus are shaped by the harsh demands of a free-living lifestyle.</title>
        <authorList>
            <person name="Srinivasan J."/>
            <person name="Dillman A.R."/>
            <person name="Macchietto M.G."/>
            <person name="Heikkinen L."/>
            <person name="Lakso M."/>
            <person name="Fracchia K.M."/>
            <person name="Antoshechkin I."/>
            <person name="Mortazavi A."/>
            <person name="Wong G."/>
            <person name="Sternberg P.W."/>
        </authorList>
    </citation>
    <scope>NUCLEOTIDE SEQUENCE [LARGE SCALE GENOMIC DNA]</scope>
    <source>
        <strain evidence="6">MT8872</strain>
    </source>
</reference>
<dbReference type="InterPro" id="IPR011989">
    <property type="entry name" value="ARM-like"/>
</dbReference>
<dbReference type="GO" id="GO:0034333">
    <property type="term" value="P:adherens junction assembly"/>
    <property type="evidence" value="ECO:0007669"/>
    <property type="project" value="TreeGrafter"/>
</dbReference>
<dbReference type="Gene3D" id="1.25.10.10">
    <property type="entry name" value="Leucine-rich Repeat Variant"/>
    <property type="match status" value="2"/>
</dbReference>
<accession>A0A7E4W5P1</accession>
<feature type="domain" description="Tubulin-folding cofactor D C-terminal" evidence="4">
    <location>
        <begin position="874"/>
        <end position="1037"/>
    </location>
</feature>
<dbReference type="Pfam" id="PF25767">
    <property type="entry name" value="ARM_TBCD_2nd"/>
    <property type="match status" value="1"/>
</dbReference>
<dbReference type="GO" id="GO:0016328">
    <property type="term" value="C:lateral plasma membrane"/>
    <property type="evidence" value="ECO:0007669"/>
    <property type="project" value="TreeGrafter"/>
</dbReference>
<dbReference type="PANTHER" id="PTHR12658:SF0">
    <property type="entry name" value="TUBULIN-SPECIFIC CHAPERONE D"/>
    <property type="match status" value="1"/>
</dbReference>
<evidence type="ECO:0000313" key="7">
    <source>
        <dbReference type="WBParaSite" id="Pan_g639.t1"/>
    </source>
</evidence>
<dbReference type="PANTHER" id="PTHR12658">
    <property type="entry name" value="BETA-TUBULIN COFACTOR D"/>
    <property type="match status" value="1"/>
</dbReference>
<dbReference type="GO" id="GO:0048487">
    <property type="term" value="F:beta-tubulin binding"/>
    <property type="evidence" value="ECO:0007669"/>
    <property type="project" value="InterPro"/>
</dbReference>
<organism evidence="6 7">
    <name type="scientific">Panagrellus redivivus</name>
    <name type="common">Microworm</name>
    <dbReference type="NCBI Taxonomy" id="6233"/>
    <lineage>
        <taxon>Eukaryota</taxon>
        <taxon>Metazoa</taxon>
        <taxon>Ecdysozoa</taxon>
        <taxon>Nematoda</taxon>
        <taxon>Chromadorea</taxon>
        <taxon>Rhabditida</taxon>
        <taxon>Tylenchina</taxon>
        <taxon>Panagrolaimomorpha</taxon>
        <taxon>Panagrolaimoidea</taxon>
        <taxon>Panagrolaimidae</taxon>
        <taxon>Panagrellus</taxon>
    </lineage>
</organism>
<evidence type="ECO:0000313" key="6">
    <source>
        <dbReference type="Proteomes" id="UP000492821"/>
    </source>
</evidence>